<sequence length="203" mass="20745">MASWMLALVTAFGAVFLLELPDKTTALTLVLTGRYPALPVIAGSSVAFALQSVIAVAFGSVLTLLPGRLVAIAVALVFGIGAVLLLREGFGGPDEDGEDAEAGDTGPPRTATTFWRAALTSFGALFAAEWGDASQLAAVGVAARYAEPVAVVVGAFLALMSVTLLAVLVGRAIRDRVPAHLVQRGAGFVFAAFALVATYQAVA</sequence>
<feature type="transmembrane region" description="Helical" evidence="6">
    <location>
        <begin position="36"/>
        <end position="62"/>
    </location>
</feature>
<evidence type="ECO:0000256" key="3">
    <source>
        <dbReference type="ARBA" id="ARBA00022692"/>
    </source>
</evidence>
<dbReference type="GO" id="GO:0046873">
    <property type="term" value="F:metal ion transmembrane transporter activity"/>
    <property type="evidence" value="ECO:0007669"/>
    <property type="project" value="InterPro"/>
</dbReference>
<feature type="transmembrane region" description="Helical" evidence="6">
    <location>
        <begin position="149"/>
        <end position="169"/>
    </location>
</feature>
<keyword evidence="4 6" id="KW-1133">Transmembrane helix</keyword>
<evidence type="ECO:0000313" key="7">
    <source>
        <dbReference type="EMBL" id="SHE67374.1"/>
    </source>
</evidence>
<dbReference type="Pfam" id="PF01169">
    <property type="entry name" value="GDT1"/>
    <property type="match status" value="2"/>
</dbReference>
<comment type="caution">
    <text evidence="6">Lacks conserved residue(s) required for the propagation of feature annotation.</text>
</comment>
<evidence type="ECO:0000313" key="8">
    <source>
        <dbReference type="Proteomes" id="UP000184501"/>
    </source>
</evidence>
<keyword evidence="3 6" id="KW-0812">Transmembrane</keyword>
<comment type="similarity">
    <text evidence="2 6">Belongs to the GDT1 family.</text>
</comment>
<dbReference type="Proteomes" id="UP000184501">
    <property type="component" value="Unassembled WGS sequence"/>
</dbReference>
<gene>
    <name evidence="7" type="ORF">SAMN05444320_101744</name>
</gene>
<dbReference type="AlphaFoldDB" id="A0A1M4VEF8"/>
<reference evidence="7 8" key="1">
    <citation type="submission" date="2016-11" db="EMBL/GenBank/DDBJ databases">
        <authorList>
            <person name="Jaros S."/>
            <person name="Januszkiewicz K."/>
            <person name="Wedrychowicz H."/>
        </authorList>
    </citation>
    <scope>NUCLEOTIDE SEQUENCE [LARGE SCALE GENOMIC DNA]</scope>
    <source>
        <strain evidence="7 8">DSM 44523</strain>
    </source>
</reference>
<proteinExistence type="inferred from homology"/>
<organism evidence="7 8">
    <name type="scientific">Streptoalloteichus hindustanus</name>
    <dbReference type="NCBI Taxonomy" id="2017"/>
    <lineage>
        <taxon>Bacteria</taxon>
        <taxon>Bacillati</taxon>
        <taxon>Actinomycetota</taxon>
        <taxon>Actinomycetes</taxon>
        <taxon>Pseudonocardiales</taxon>
        <taxon>Pseudonocardiaceae</taxon>
        <taxon>Streptoalloteichus</taxon>
    </lineage>
</organism>
<evidence type="ECO:0000256" key="6">
    <source>
        <dbReference type="RuleBase" id="RU365102"/>
    </source>
</evidence>
<feature type="transmembrane region" description="Helical" evidence="6">
    <location>
        <begin position="69"/>
        <end position="86"/>
    </location>
</feature>
<dbReference type="InterPro" id="IPR001727">
    <property type="entry name" value="GDT1-like"/>
</dbReference>
<protein>
    <recommendedName>
        <fullName evidence="6">GDT1 family protein</fullName>
    </recommendedName>
</protein>
<dbReference type="PANTHER" id="PTHR12608">
    <property type="entry name" value="TRANSMEMBRANE PROTEIN HTP-1 RELATED"/>
    <property type="match status" value="1"/>
</dbReference>
<keyword evidence="5 6" id="KW-0472">Membrane</keyword>
<feature type="transmembrane region" description="Helical" evidence="6">
    <location>
        <begin position="181"/>
        <end position="202"/>
    </location>
</feature>
<accession>A0A1M4VEF8</accession>
<dbReference type="PANTHER" id="PTHR12608:SF1">
    <property type="entry name" value="TRANSMEMBRANE PROTEIN 165"/>
    <property type="match status" value="1"/>
</dbReference>
<evidence type="ECO:0000256" key="1">
    <source>
        <dbReference type="ARBA" id="ARBA00004141"/>
    </source>
</evidence>
<keyword evidence="8" id="KW-1185">Reference proteome</keyword>
<evidence type="ECO:0000256" key="4">
    <source>
        <dbReference type="ARBA" id="ARBA00022989"/>
    </source>
</evidence>
<dbReference type="RefSeq" id="WP_083959270.1">
    <property type="nucleotide sequence ID" value="NZ_FQVN01000001.1"/>
</dbReference>
<dbReference type="OrthoDB" id="5188730at2"/>
<evidence type="ECO:0000256" key="5">
    <source>
        <dbReference type="ARBA" id="ARBA00023136"/>
    </source>
</evidence>
<evidence type="ECO:0000256" key="2">
    <source>
        <dbReference type="ARBA" id="ARBA00009190"/>
    </source>
</evidence>
<name>A0A1M4VEF8_STRHI</name>
<comment type="subcellular location">
    <subcellularLocation>
        <location evidence="1 6">Membrane</location>
        <topology evidence="1 6">Multi-pass membrane protein</topology>
    </subcellularLocation>
</comment>
<dbReference type="GO" id="GO:0016020">
    <property type="term" value="C:membrane"/>
    <property type="evidence" value="ECO:0007669"/>
    <property type="project" value="UniProtKB-SubCell"/>
</dbReference>
<dbReference type="EMBL" id="FQVN01000001">
    <property type="protein sequence ID" value="SHE67374.1"/>
    <property type="molecule type" value="Genomic_DNA"/>
</dbReference>
<dbReference type="STRING" id="2017.SAMN05444320_101744"/>